<dbReference type="Gene3D" id="2.60.120.380">
    <property type="match status" value="2"/>
</dbReference>
<dbReference type="PROSITE" id="PS00136">
    <property type="entry name" value="SUBTILASE_ASP"/>
    <property type="match status" value="1"/>
</dbReference>
<organism evidence="9 10">
    <name type="scientific">Paenibacillus eucommiae</name>
    <dbReference type="NCBI Taxonomy" id="1355755"/>
    <lineage>
        <taxon>Bacteria</taxon>
        <taxon>Bacillati</taxon>
        <taxon>Bacillota</taxon>
        <taxon>Bacilli</taxon>
        <taxon>Bacillales</taxon>
        <taxon>Paenibacillaceae</taxon>
        <taxon>Paenibacillus</taxon>
    </lineage>
</organism>
<keyword evidence="7" id="KW-0732">Signal</keyword>
<reference evidence="9 10" key="1">
    <citation type="submission" date="2021-03" db="EMBL/GenBank/DDBJ databases">
        <title>Genomic Encyclopedia of Type Strains, Phase IV (KMG-IV): sequencing the most valuable type-strain genomes for metagenomic binning, comparative biology and taxonomic classification.</title>
        <authorList>
            <person name="Goeker M."/>
        </authorList>
    </citation>
    <scope>NUCLEOTIDE SEQUENCE [LARGE SCALE GENOMIC DNA]</scope>
    <source>
        <strain evidence="9 10">DSM 26048</strain>
    </source>
</reference>
<evidence type="ECO:0000313" key="9">
    <source>
        <dbReference type="EMBL" id="MBP1990866.1"/>
    </source>
</evidence>
<dbReference type="InterPro" id="IPR001119">
    <property type="entry name" value="SLH_dom"/>
</dbReference>
<feature type="domain" description="SLH" evidence="8">
    <location>
        <begin position="657"/>
        <end position="709"/>
    </location>
</feature>
<evidence type="ECO:0000256" key="3">
    <source>
        <dbReference type="ARBA" id="ARBA00022801"/>
    </source>
</evidence>
<gene>
    <name evidence="9" type="ORF">J2Z66_002472</name>
</gene>
<keyword evidence="2 5" id="KW-0645">Protease</keyword>
<dbReference type="Pfam" id="PF00395">
    <property type="entry name" value="SLH"/>
    <property type="match status" value="3"/>
</dbReference>
<dbReference type="Pfam" id="PF00082">
    <property type="entry name" value="Peptidase_S8"/>
    <property type="match status" value="1"/>
</dbReference>
<dbReference type="InterPro" id="IPR023827">
    <property type="entry name" value="Peptidase_S8_Asp-AS"/>
</dbReference>
<feature type="active site" description="Charge relay system" evidence="5">
    <location>
        <position position="58"/>
    </location>
</feature>
<comment type="similarity">
    <text evidence="1 5 6">Belongs to the peptidase S8 family.</text>
</comment>
<dbReference type="Gene3D" id="3.40.50.200">
    <property type="entry name" value="Peptidase S8/S53 domain"/>
    <property type="match status" value="1"/>
</dbReference>
<evidence type="ECO:0000256" key="6">
    <source>
        <dbReference type="RuleBase" id="RU003355"/>
    </source>
</evidence>
<dbReference type="PROSITE" id="PS51272">
    <property type="entry name" value="SLH"/>
    <property type="match status" value="3"/>
</dbReference>
<dbReference type="SUPFAM" id="SSF52743">
    <property type="entry name" value="Subtilisin-like"/>
    <property type="match status" value="1"/>
</dbReference>
<protein>
    <recommendedName>
        <fullName evidence="8">SLH domain-containing protein</fullName>
    </recommendedName>
</protein>
<feature type="active site" description="Charge relay system" evidence="5">
    <location>
        <position position="91"/>
    </location>
</feature>
<keyword evidence="3 5" id="KW-0378">Hydrolase</keyword>
<dbReference type="PANTHER" id="PTHR43399">
    <property type="entry name" value="SUBTILISIN-RELATED"/>
    <property type="match status" value="1"/>
</dbReference>
<evidence type="ECO:0000256" key="2">
    <source>
        <dbReference type="ARBA" id="ARBA00022670"/>
    </source>
</evidence>
<dbReference type="PROSITE" id="PS00138">
    <property type="entry name" value="SUBTILASE_SER"/>
    <property type="match status" value="1"/>
</dbReference>
<keyword evidence="4 5" id="KW-0720">Serine protease</keyword>
<evidence type="ECO:0000259" key="8">
    <source>
        <dbReference type="PROSITE" id="PS51272"/>
    </source>
</evidence>
<dbReference type="PROSITE" id="PS51892">
    <property type="entry name" value="SUBTILASE"/>
    <property type="match status" value="1"/>
</dbReference>
<dbReference type="InterPro" id="IPR015500">
    <property type="entry name" value="Peptidase_S8_subtilisin-rel"/>
</dbReference>
<dbReference type="EMBL" id="JAGGLB010000006">
    <property type="protein sequence ID" value="MBP1990866.1"/>
    <property type="molecule type" value="Genomic_DNA"/>
</dbReference>
<evidence type="ECO:0000256" key="4">
    <source>
        <dbReference type="ARBA" id="ARBA00022825"/>
    </source>
</evidence>
<proteinExistence type="inferred from homology"/>
<feature type="chain" id="PRO_5047053516" description="SLH domain-containing protein" evidence="7">
    <location>
        <begin position="24"/>
        <end position="709"/>
    </location>
</feature>
<comment type="caution">
    <text evidence="9">The sequence shown here is derived from an EMBL/GenBank/DDBJ whole genome shotgun (WGS) entry which is preliminary data.</text>
</comment>
<accession>A0ABS4IVK1</accession>
<dbReference type="PANTHER" id="PTHR43399:SF4">
    <property type="entry name" value="CELL WALL-ASSOCIATED PROTEASE"/>
    <property type="match status" value="1"/>
</dbReference>
<feature type="domain" description="SLH" evidence="8">
    <location>
        <begin position="593"/>
        <end position="656"/>
    </location>
</feature>
<dbReference type="InterPro" id="IPR000209">
    <property type="entry name" value="Peptidase_S8/S53_dom"/>
</dbReference>
<keyword evidence="10" id="KW-1185">Reference proteome</keyword>
<evidence type="ECO:0000256" key="1">
    <source>
        <dbReference type="ARBA" id="ARBA00011073"/>
    </source>
</evidence>
<dbReference type="InterPro" id="IPR022398">
    <property type="entry name" value="Peptidase_S8_His-AS"/>
</dbReference>
<dbReference type="InterPro" id="IPR036852">
    <property type="entry name" value="Peptidase_S8/S53_dom_sf"/>
</dbReference>
<feature type="signal peptide" evidence="7">
    <location>
        <begin position="1"/>
        <end position="23"/>
    </location>
</feature>
<name>A0ABS4IVK1_9BACL</name>
<sequence length="709" mass="76877">MKKKTLYLLILLSTLLLVASYSAYGEAPNPYYLQQIHAQAAWDYAKNNKQDIVIAVLDTGVDLTHPDLKDTLTNGINLIDTKASYADDHGHGTNVAGIISAVANNKSRTSGKISIMPVKVLDSKGSGDEASLASGIRYAVKNGAKIVLCSLGLNRFSTDLNDALLQAENEGVLVVAAVGNEKQSIRYPAAYPSVLAVGGVTSDNKAHPQSNVGPEIDLIAPWYVSTTKLGGGYQNAEGTSLAAPQVAAAAALVWGKHPDMKPYQIRSLILQTAESIDPIGWNPQSGFGILRMDKLLSAPYKEKLYAANNSRSLAKPLSVSTIVSSELQGSADESWYYIDPSYAGSVSIQIRGSNNELIPAVITHFNGNEAKGTTYNTASSKSIELPVTKGRSYIQIKTPNTEPLVYKLTMQFNIYPNPFGDNSRMYKAFVLPFRNQEITGTFDKSNQESWFMLPVSQPGTLRLRVSSDTARIDLALTFAKKEGKVTLIDDKEEAEPEIMPATKLTSGEYYIMVKNVISANTFPTVGEYTISVDFTPDAFWDIDKHWAQQAIAELKANQIISGYVDHTFKPDISISRGEATVMLARTLNLTKQASIRFSDVPLTHWAYAAIAKAVQAGIVSGYPSGLFLPDKPLGRAEAAALIASARSMKGINKGSNPFTDIPDDYWALPILRQLSAAGWISGFSDNSFRPLQAATRAEFAVLLAKLLSK</sequence>
<feature type="active site" description="Charge relay system" evidence="5">
    <location>
        <position position="240"/>
    </location>
</feature>
<feature type="domain" description="SLH" evidence="8">
    <location>
        <begin position="534"/>
        <end position="592"/>
    </location>
</feature>
<dbReference type="PRINTS" id="PR00723">
    <property type="entry name" value="SUBTILISIN"/>
</dbReference>
<dbReference type="PROSITE" id="PS00137">
    <property type="entry name" value="SUBTILASE_HIS"/>
    <property type="match status" value="1"/>
</dbReference>
<evidence type="ECO:0000313" key="10">
    <source>
        <dbReference type="Proteomes" id="UP001519287"/>
    </source>
</evidence>
<dbReference type="InterPro" id="IPR051048">
    <property type="entry name" value="Peptidase_S8/S53_subtilisin"/>
</dbReference>
<dbReference type="RefSeq" id="WP_209971609.1">
    <property type="nucleotide sequence ID" value="NZ_JAGGLB010000006.1"/>
</dbReference>
<dbReference type="Proteomes" id="UP001519287">
    <property type="component" value="Unassembled WGS sequence"/>
</dbReference>
<evidence type="ECO:0000256" key="7">
    <source>
        <dbReference type="SAM" id="SignalP"/>
    </source>
</evidence>
<dbReference type="InterPro" id="IPR023828">
    <property type="entry name" value="Peptidase_S8_Ser-AS"/>
</dbReference>
<evidence type="ECO:0000256" key="5">
    <source>
        <dbReference type="PROSITE-ProRule" id="PRU01240"/>
    </source>
</evidence>